<feature type="region of interest" description="Disordered" evidence="1">
    <location>
        <begin position="1"/>
        <end position="98"/>
    </location>
</feature>
<organism evidence="2 3">
    <name type="scientific">Panagrolaimus superbus</name>
    <dbReference type="NCBI Taxonomy" id="310955"/>
    <lineage>
        <taxon>Eukaryota</taxon>
        <taxon>Metazoa</taxon>
        <taxon>Ecdysozoa</taxon>
        <taxon>Nematoda</taxon>
        <taxon>Chromadorea</taxon>
        <taxon>Rhabditida</taxon>
        <taxon>Tylenchina</taxon>
        <taxon>Panagrolaimomorpha</taxon>
        <taxon>Panagrolaimoidea</taxon>
        <taxon>Panagrolaimidae</taxon>
        <taxon>Panagrolaimus</taxon>
    </lineage>
</organism>
<keyword evidence="2" id="KW-1185">Reference proteome</keyword>
<evidence type="ECO:0000313" key="2">
    <source>
        <dbReference type="Proteomes" id="UP000887577"/>
    </source>
</evidence>
<evidence type="ECO:0000256" key="1">
    <source>
        <dbReference type="SAM" id="MobiDB-lite"/>
    </source>
</evidence>
<dbReference type="WBParaSite" id="PSU_v2.g11913.t1">
    <property type="protein sequence ID" value="PSU_v2.g11913.t1"/>
    <property type="gene ID" value="PSU_v2.g11913"/>
</dbReference>
<dbReference type="Proteomes" id="UP000887577">
    <property type="component" value="Unplaced"/>
</dbReference>
<name>A0A914XZF6_9BILA</name>
<proteinExistence type="predicted"/>
<reference evidence="3" key="1">
    <citation type="submission" date="2022-11" db="UniProtKB">
        <authorList>
            <consortium name="WormBaseParasite"/>
        </authorList>
    </citation>
    <scope>IDENTIFICATION</scope>
</reference>
<dbReference type="AlphaFoldDB" id="A0A914XZF6"/>
<protein>
    <submittedName>
        <fullName evidence="3">Uncharacterized protein</fullName>
    </submittedName>
</protein>
<evidence type="ECO:0000313" key="3">
    <source>
        <dbReference type="WBParaSite" id="PSU_v2.g11913.t1"/>
    </source>
</evidence>
<feature type="compositionally biased region" description="Low complexity" evidence="1">
    <location>
        <begin position="16"/>
        <end position="27"/>
    </location>
</feature>
<accession>A0A914XZF6</accession>
<sequence>MPPGFPRPKNIDYPHPHQLQPGQQGPQNSEGNPFKNGEFFGPIRNRQPGRGGRENEPGAPGVGGGVPFGVAGYDISPFGSPFKDSPLNNETETESSSSLIDDINNATVEARRTSREAKQMESDLSVELTVIPIQNGNKFK</sequence>